<protein>
    <submittedName>
        <fullName evidence="1">Uncharacterized protein</fullName>
    </submittedName>
</protein>
<evidence type="ECO:0000313" key="1">
    <source>
        <dbReference type="EMBL" id="KAF4509912.1"/>
    </source>
</evidence>
<proteinExistence type="predicted"/>
<dbReference type="AlphaFoldDB" id="A0A8H4V6N3"/>
<dbReference type="Proteomes" id="UP000557566">
    <property type="component" value="Unassembled WGS sequence"/>
</dbReference>
<evidence type="ECO:0000313" key="2">
    <source>
        <dbReference type="Proteomes" id="UP000557566"/>
    </source>
</evidence>
<gene>
    <name evidence="1" type="ORF">G6O67_001847</name>
</gene>
<name>A0A8H4V6N3_9HYPO</name>
<keyword evidence="2" id="KW-1185">Reference proteome</keyword>
<comment type="caution">
    <text evidence="1">The sequence shown here is derived from an EMBL/GenBank/DDBJ whole genome shotgun (WGS) entry which is preliminary data.</text>
</comment>
<sequence length="134" mass="15043">MTRLRSAAQATSDVSTLSIKTRPVDGLRKFWRRRSRVDLPLRRKVRSDYFVGDFFVGERTIPSSSSTYKDALARTNRQGNVLKSPPPNVGCLVAWEREIGTAGRQSAGFCGLTMADEAIVHPYSEDCHHQYVLV</sequence>
<organism evidence="1 2">
    <name type="scientific">Ophiocordyceps sinensis</name>
    <dbReference type="NCBI Taxonomy" id="72228"/>
    <lineage>
        <taxon>Eukaryota</taxon>
        <taxon>Fungi</taxon>
        <taxon>Dikarya</taxon>
        <taxon>Ascomycota</taxon>
        <taxon>Pezizomycotina</taxon>
        <taxon>Sordariomycetes</taxon>
        <taxon>Hypocreomycetidae</taxon>
        <taxon>Hypocreales</taxon>
        <taxon>Ophiocordycipitaceae</taxon>
        <taxon>Ophiocordyceps</taxon>
    </lineage>
</organism>
<accession>A0A8H4V6N3</accession>
<dbReference type="EMBL" id="JAAVMX010000003">
    <property type="protein sequence ID" value="KAF4509912.1"/>
    <property type="molecule type" value="Genomic_DNA"/>
</dbReference>
<reference evidence="1 2" key="1">
    <citation type="journal article" date="2020" name="Genome Biol. Evol.">
        <title>A new high-quality draft genome assembly of the Chinese cordyceps Ophiocordyceps sinensis.</title>
        <authorList>
            <person name="Shu R."/>
            <person name="Zhang J."/>
            <person name="Meng Q."/>
            <person name="Zhang H."/>
            <person name="Zhou G."/>
            <person name="Li M."/>
            <person name="Wu P."/>
            <person name="Zhao Y."/>
            <person name="Chen C."/>
            <person name="Qin Q."/>
        </authorList>
    </citation>
    <scope>NUCLEOTIDE SEQUENCE [LARGE SCALE GENOMIC DNA]</scope>
    <source>
        <strain evidence="1 2">IOZ07</strain>
    </source>
</reference>